<feature type="domain" description="HIT" evidence="4">
    <location>
        <begin position="66"/>
        <end position="173"/>
    </location>
</feature>
<comment type="caution">
    <text evidence="5">The sequence shown here is derived from an EMBL/GenBank/DDBJ whole genome shotgun (WGS) entry which is preliminary data.</text>
</comment>
<feature type="active site" description="Tele-AMP-histidine intermediate" evidence="1">
    <location>
        <position position="160"/>
    </location>
</feature>
<evidence type="ECO:0000313" key="5">
    <source>
        <dbReference type="EMBL" id="KAJ4968853.1"/>
    </source>
</evidence>
<organism evidence="5 6">
    <name type="scientific">Protea cynaroides</name>
    <dbReference type="NCBI Taxonomy" id="273540"/>
    <lineage>
        <taxon>Eukaryota</taxon>
        <taxon>Viridiplantae</taxon>
        <taxon>Streptophyta</taxon>
        <taxon>Embryophyta</taxon>
        <taxon>Tracheophyta</taxon>
        <taxon>Spermatophyta</taxon>
        <taxon>Magnoliopsida</taxon>
        <taxon>Proteales</taxon>
        <taxon>Proteaceae</taxon>
        <taxon>Protea</taxon>
    </lineage>
</organism>
<evidence type="ECO:0000256" key="3">
    <source>
        <dbReference type="PROSITE-ProRule" id="PRU00464"/>
    </source>
</evidence>
<dbReference type="CDD" id="cd01277">
    <property type="entry name" value="HINT_subgroup"/>
    <property type="match status" value="1"/>
</dbReference>
<dbReference type="InterPro" id="IPR036265">
    <property type="entry name" value="HIT-like_sf"/>
</dbReference>
<dbReference type="GO" id="GO:0006790">
    <property type="term" value="P:sulfur compound metabolic process"/>
    <property type="evidence" value="ECO:0007669"/>
    <property type="project" value="TreeGrafter"/>
</dbReference>
<dbReference type="Proteomes" id="UP001141806">
    <property type="component" value="Unassembled WGS sequence"/>
</dbReference>
<evidence type="ECO:0000256" key="2">
    <source>
        <dbReference type="PIRSR" id="PIRSR601310-3"/>
    </source>
</evidence>
<dbReference type="PRINTS" id="PR00332">
    <property type="entry name" value="HISTRIAD"/>
</dbReference>
<dbReference type="EMBL" id="JAMYWD010000006">
    <property type="protein sequence ID" value="KAJ4968853.1"/>
    <property type="molecule type" value="Genomic_DNA"/>
</dbReference>
<dbReference type="PANTHER" id="PTHR47670">
    <property type="entry name" value="ADENYLYLSULFATASE HINT3"/>
    <property type="match status" value="1"/>
</dbReference>
<dbReference type="Gene3D" id="3.30.428.10">
    <property type="entry name" value="HIT-like"/>
    <property type="match status" value="1"/>
</dbReference>
<gene>
    <name evidence="5" type="ORF">NE237_015554</name>
</gene>
<dbReference type="PROSITE" id="PS00892">
    <property type="entry name" value="HIT_1"/>
    <property type="match status" value="1"/>
</dbReference>
<dbReference type="InterPro" id="IPR019808">
    <property type="entry name" value="Histidine_triad_CS"/>
</dbReference>
<proteinExistence type="predicted"/>
<feature type="short sequence motif" description="Histidine triad motif" evidence="2 3">
    <location>
        <begin position="158"/>
        <end position="162"/>
    </location>
</feature>
<dbReference type="GO" id="GO:0047627">
    <property type="term" value="F:adenylylsulfatase activity"/>
    <property type="evidence" value="ECO:0007669"/>
    <property type="project" value="TreeGrafter"/>
</dbReference>
<dbReference type="InterPro" id="IPR011146">
    <property type="entry name" value="HIT-like"/>
</dbReference>
<name>A0A9Q0KE07_9MAGN</name>
<dbReference type="AlphaFoldDB" id="A0A9Q0KE07"/>
<reference evidence="5" key="1">
    <citation type="journal article" date="2023" name="Plant J.">
        <title>The genome of the king protea, Protea cynaroides.</title>
        <authorList>
            <person name="Chang J."/>
            <person name="Duong T.A."/>
            <person name="Schoeman C."/>
            <person name="Ma X."/>
            <person name="Roodt D."/>
            <person name="Barker N."/>
            <person name="Li Z."/>
            <person name="Van de Peer Y."/>
            <person name="Mizrachi E."/>
        </authorList>
    </citation>
    <scope>NUCLEOTIDE SEQUENCE</scope>
    <source>
        <tissue evidence="5">Young leaves</tissue>
    </source>
</reference>
<dbReference type="Pfam" id="PF01230">
    <property type="entry name" value="HIT"/>
    <property type="match status" value="1"/>
</dbReference>
<evidence type="ECO:0000313" key="6">
    <source>
        <dbReference type="Proteomes" id="UP001141806"/>
    </source>
</evidence>
<dbReference type="GO" id="GO:0009150">
    <property type="term" value="P:purine ribonucleotide metabolic process"/>
    <property type="evidence" value="ECO:0007669"/>
    <property type="project" value="TreeGrafter"/>
</dbReference>
<dbReference type="InterPro" id="IPR001310">
    <property type="entry name" value="Histidine_triad_HIT"/>
</dbReference>
<dbReference type="OrthoDB" id="672793at2759"/>
<keyword evidence="6" id="KW-1185">Reference proteome</keyword>
<sequence length="213" mass="23881">METRRLAVLCSHLRLVDSGPSVSTSTLTKWPRSTCISMVSTSNGVDTSGDKPMLDSKKIDEEKDCIFCRIIRGESPAFKLYEDDMCLCILDLNPLTHGHSLIIPKEHFSSLETTPSSVVGAMCSKVPFISNAIMRATQCDSFNLLVNNGAAAGQVIFHTHLHIIPRKARDRLWKSESFRRKLLKMDEEVTQLAYIIRKQLRVVDDKSKDGKAE</sequence>
<dbReference type="SUPFAM" id="SSF54197">
    <property type="entry name" value="HIT-like"/>
    <property type="match status" value="1"/>
</dbReference>
<dbReference type="InterPro" id="IPR039384">
    <property type="entry name" value="HINT"/>
</dbReference>
<evidence type="ECO:0000256" key="1">
    <source>
        <dbReference type="PIRSR" id="PIRSR601310-1"/>
    </source>
</evidence>
<dbReference type="PANTHER" id="PTHR47670:SF1">
    <property type="entry name" value="ADENYLYLSULFATASE HINT3"/>
    <property type="match status" value="1"/>
</dbReference>
<dbReference type="PROSITE" id="PS51084">
    <property type="entry name" value="HIT_2"/>
    <property type="match status" value="1"/>
</dbReference>
<accession>A0A9Q0KE07</accession>
<evidence type="ECO:0000259" key="4">
    <source>
        <dbReference type="PROSITE" id="PS51084"/>
    </source>
</evidence>
<protein>
    <recommendedName>
        <fullName evidence="4">HIT domain-containing protein</fullName>
    </recommendedName>
</protein>